<accession>A0A1X0RGF4</accession>
<dbReference type="VEuPathDB" id="FungiDB:BCV72DRAFT_122832"/>
<proteinExistence type="predicted"/>
<keyword evidence="1" id="KW-1133">Transmembrane helix</keyword>
<gene>
    <name evidence="2" type="ORF">BCV72DRAFT_122832</name>
</gene>
<protein>
    <submittedName>
        <fullName evidence="2">Uncharacterized protein</fullName>
    </submittedName>
</protein>
<sequence length="81" mass="10127">MIQIIMKLTKRNWSLHKKYLIQLMNIQLYLKTKHFWHLLDGVQLKKRYFYGPLVFWEVTFIFWLQIFNLLKMTKFTVLTVF</sequence>
<dbReference type="EMBL" id="KV921859">
    <property type="protein sequence ID" value="ORE11153.1"/>
    <property type="molecule type" value="Genomic_DNA"/>
</dbReference>
<evidence type="ECO:0000313" key="2">
    <source>
        <dbReference type="EMBL" id="ORE11153.1"/>
    </source>
</evidence>
<keyword evidence="1" id="KW-0812">Transmembrane</keyword>
<evidence type="ECO:0000256" key="1">
    <source>
        <dbReference type="SAM" id="Phobius"/>
    </source>
</evidence>
<reference evidence="2" key="1">
    <citation type="journal article" date="2016" name="Proc. Natl. Acad. Sci. U.S.A.">
        <title>Lipid metabolic changes in an early divergent fungus govern the establishment of a mutualistic symbiosis with endobacteria.</title>
        <authorList>
            <person name="Lastovetsky O.A."/>
            <person name="Gaspar M.L."/>
            <person name="Mondo S.J."/>
            <person name="LaButti K.M."/>
            <person name="Sandor L."/>
            <person name="Grigoriev I.V."/>
            <person name="Henry S.A."/>
            <person name="Pawlowska T.E."/>
        </authorList>
    </citation>
    <scope>NUCLEOTIDE SEQUENCE [LARGE SCALE GENOMIC DNA]</scope>
    <source>
        <strain evidence="2">ATCC 52814</strain>
    </source>
</reference>
<keyword evidence="1" id="KW-0472">Membrane</keyword>
<dbReference type="Proteomes" id="UP000242414">
    <property type="component" value="Unassembled WGS sequence"/>
</dbReference>
<organism evidence="2">
    <name type="scientific">Rhizopus microsporus var. microsporus</name>
    <dbReference type="NCBI Taxonomy" id="86635"/>
    <lineage>
        <taxon>Eukaryota</taxon>
        <taxon>Fungi</taxon>
        <taxon>Fungi incertae sedis</taxon>
        <taxon>Mucoromycota</taxon>
        <taxon>Mucoromycotina</taxon>
        <taxon>Mucoromycetes</taxon>
        <taxon>Mucorales</taxon>
        <taxon>Mucorineae</taxon>
        <taxon>Rhizopodaceae</taxon>
        <taxon>Rhizopus</taxon>
    </lineage>
</organism>
<name>A0A1X0RGF4_RHIZD</name>
<feature type="transmembrane region" description="Helical" evidence="1">
    <location>
        <begin position="48"/>
        <end position="66"/>
    </location>
</feature>
<dbReference type="AlphaFoldDB" id="A0A1X0RGF4"/>